<dbReference type="InterPro" id="IPR006357">
    <property type="entry name" value="HAD-SF_hydro_IIA"/>
</dbReference>
<dbReference type="GO" id="GO:0005737">
    <property type="term" value="C:cytoplasm"/>
    <property type="evidence" value="ECO:0007669"/>
    <property type="project" value="TreeGrafter"/>
</dbReference>
<dbReference type="InterPro" id="IPR006356">
    <property type="entry name" value="HAD-SF_hydro_IIA_hyp3"/>
</dbReference>
<dbReference type="EMBL" id="VWNA01000003">
    <property type="protein sequence ID" value="MQT15086.1"/>
    <property type="molecule type" value="Genomic_DNA"/>
</dbReference>
<dbReference type="GO" id="GO:0016791">
    <property type="term" value="F:phosphatase activity"/>
    <property type="evidence" value="ECO:0007669"/>
    <property type="project" value="TreeGrafter"/>
</dbReference>
<dbReference type="PANTHER" id="PTHR19288:SF90">
    <property type="entry name" value="OS08G0542600 PROTEIN"/>
    <property type="match status" value="1"/>
</dbReference>
<dbReference type="Proteomes" id="UP000332515">
    <property type="component" value="Unassembled WGS sequence"/>
</dbReference>
<dbReference type="RefSeq" id="WP_153489424.1">
    <property type="nucleotide sequence ID" value="NZ_VWNA01000003.1"/>
</dbReference>
<reference evidence="1 2" key="1">
    <citation type="submission" date="2019-09" db="EMBL/GenBank/DDBJ databases">
        <title>Segnochrobactrum spirostomi gen. nov., sp. nov., isolated from the ciliate Spirostomum cf. yagiui and description of a novel family, Segnochrobactraceae fam. nov. within the order Rhizobiales of the class Alphaproteobacteria.</title>
        <authorList>
            <person name="Akter S."/>
            <person name="Shazib S.U.A."/>
            <person name="Shin M.K."/>
        </authorList>
    </citation>
    <scope>NUCLEOTIDE SEQUENCE [LARGE SCALE GENOMIC DNA]</scope>
    <source>
        <strain evidence="1 2">Sp-1</strain>
    </source>
</reference>
<proteinExistence type="predicted"/>
<dbReference type="Gene3D" id="3.40.50.1000">
    <property type="entry name" value="HAD superfamily/HAD-like"/>
    <property type="match status" value="2"/>
</dbReference>
<comment type="caution">
    <text evidence="1">The sequence shown here is derived from an EMBL/GenBank/DDBJ whole genome shotgun (WGS) entry which is preliminary data.</text>
</comment>
<keyword evidence="2" id="KW-1185">Reference proteome</keyword>
<keyword evidence="1" id="KW-0378">Hydrolase</keyword>
<name>A0A6A7Y8A1_9HYPH</name>
<organism evidence="1 2">
    <name type="scientific">Segnochrobactrum spirostomi</name>
    <dbReference type="NCBI Taxonomy" id="2608987"/>
    <lineage>
        <taxon>Bacteria</taxon>
        <taxon>Pseudomonadati</taxon>
        <taxon>Pseudomonadota</taxon>
        <taxon>Alphaproteobacteria</taxon>
        <taxon>Hyphomicrobiales</taxon>
        <taxon>Segnochrobactraceae</taxon>
        <taxon>Segnochrobactrum</taxon>
    </lineage>
</organism>
<dbReference type="Pfam" id="PF13344">
    <property type="entry name" value="Hydrolase_6"/>
    <property type="match status" value="1"/>
</dbReference>
<dbReference type="SUPFAM" id="SSF56784">
    <property type="entry name" value="HAD-like"/>
    <property type="match status" value="1"/>
</dbReference>
<sequence>MTYATGVIDIAGLIDRYDWLFVDQFGVLRGDDHVYEGARDALAALRDAGRKVIVLSNSGRSGRHNAERLARMGIGPDLYEAFVTSGDVARALLSGDASPIRLAPGKTCLTISTSGDTALAEALGLVPVSDAAAADLILIAGSQGETVTLEAYRDMLRPAAARGVVAVCTNPDLEKLTVTGTAPAAGAIAAEYEAMGGPVIRIGKPFRVMYEHAYALAGSPDPSRLACVGDSLLHDVKGAVDFGVDAVLTATGLSADLSPAALADQTERLGYAPRFLMPRGFRP</sequence>
<gene>
    <name evidence="1" type="ORF">F0357_20990</name>
</gene>
<dbReference type="InterPro" id="IPR036412">
    <property type="entry name" value="HAD-like_sf"/>
</dbReference>
<dbReference type="Pfam" id="PF13242">
    <property type="entry name" value="Hydrolase_like"/>
    <property type="match status" value="1"/>
</dbReference>
<dbReference type="NCBIfam" id="TIGR01459">
    <property type="entry name" value="HAD-SF-IIA-hyp4"/>
    <property type="match status" value="1"/>
</dbReference>
<dbReference type="InterPro" id="IPR023214">
    <property type="entry name" value="HAD_sf"/>
</dbReference>
<protein>
    <submittedName>
        <fullName evidence="1">TIGR01459 family HAD-type hydrolase</fullName>
    </submittedName>
</protein>
<evidence type="ECO:0000313" key="1">
    <source>
        <dbReference type="EMBL" id="MQT15086.1"/>
    </source>
</evidence>
<accession>A0A6A7Y8A1</accession>
<dbReference type="PANTHER" id="PTHR19288">
    <property type="entry name" value="4-NITROPHENYLPHOSPHATASE-RELATED"/>
    <property type="match status" value="1"/>
</dbReference>
<dbReference type="AlphaFoldDB" id="A0A6A7Y8A1"/>
<evidence type="ECO:0000313" key="2">
    <source>
        <dbReference type="Proteomes" id="UP000332515"/>
    </source>
</evidence>